<evidence type="ECO:0000313" key="11">
    <source>
        <dbReference type="EMBL" id="GBM65508.1"/>
    </source>
</evidence>
<keyword evidence="8" id="KW-0548">Nucleotidyltransferase</keyword>
<dbReference type="GO" id="GO:0003676">
    <property type="term" value="F:nucleic acid binding"/>
    <property type="evidence" value="ECO:0007669"/>
    <property type="project" value="InterPro"/>
</dbReference>
<evidence type="ECO:0000256" key="10">
    <source>
        <dbReference type="SAM" id="MobiDB-lite"/>
    </source>
</evidence>
<dbReference type="GO" id="GO:0016787">
    <property type="term" value="F:hydrolase activity"/>
    <property type="evidence" value="ECO:0007669"/>
    <property type="project" value="UniProtKB-KW"/>
</dbReference>
<keyword evidence="3" id="KW-0255">Endonuclease</keyword>
<keyword evidence="1" id="KW-0540">Nuclease</keyword>
<dbReference type="PANTHER" id="PTHR42648">
    <property type="entry name" value="TRANSPOSASE, PUTATIVE-RELATED"/>
    <property type="match status" value="1"/>
</dbReference>
<feature type="compositionally biased region" description="Basic and acidic residues" evidence="10">
    <location>
        <begin position="41"/>
        <end position="58"/>
    </location>
</feature>
<dbReference type="AlphaFoldDB" id="A0A4Y2HJU0"/>
<evidence type="ECO:0000256" key="8">
    <source>
        <dbReference type="ARBA" id="ARBA00022932"/>
    </source>
</evidence>
<feature type="compositionally biased region" description="Basic and acidic residues" evidence="10">
    <location>
        <begin position="17"/>
        <end position="28"/>
    </location>
</feature>
<keyword evidence="5" id="KW-0460">Magnesium</keyword>
<dbReference type="PANTHER" id="PTHR42648:SF11">
    <property type="entry name" value="TRANSPOSON TY4-P GAG-POL POLYPROTEIN"/>
    <property type="match status" value="1"/>
</dbReference>
<keyword evidence="7" id="KW-0695">RNA-directed DNA polymerase</keyword>
<keyword evidence="8" id="KW-0808">Transferase</keyword>
<keyword evidence="6" id="KW-0229">DNA integration</keyword>
<evidence type="ECO:0000256" key="5">
    <source>
        <dbReference type="ARBA" id="ARBA00022842"/>
    </source>
</evidence>
<evidence type="ECO:0000313" key="12">
    <source>
        <dbReference type="Proteomes" id="UP000499080"/>
    </source>
</evidence>
<evidence type="ECO:0000256" key="6">
    <source>
        <dbReference type="ARBA" id="ARBA00022908"/>
    </source>
</evidence>
<keyword evidence="8" id="KW-0239">DNA-directed DNA polymerase</keyword>
<evidence type="ECO:0008006" key="13">
    <source>
        <dbReference type="Google" id="ProtNLM"/>
    </source>
</evidence>
<dbReference type="EMBL" id="BGPR01001981">
    <property type="protein sequence ID" value="GBM65508.1"/>
    <property type="molecule type" value="Genomic_DNA"/>
</dbReference>
<comment type="caution">
    <text evidence="11">The sequence shown here is derived from an EMBL/GenBank/DDBJ whole genome shotgun (WGS) entry which is preliminary data.</text>
</comment>
<dbReference type="GO" id="GO:0004519">
    <property type="term" value="F:endonuclease activity"/>
    <property type="evidence" value="ECO:0007669"/>
    <property type="project" value="UniProtKB-KW"/>
</dbReference>
<dbReference type="GO" id="GO:0015074">
    <property type="term" value="P:DNA integration"/>
    <property type="evidence" value="ECO:0007669"/>
    <property type="project" value="UniProtKB-KW"/>
</dbReference>
<dbReference type="InterPro" id="IPR036397">
    <property type="entry name" value="RNaseH_sf"/>
</dbReference>
<evidence type="ECO:0000256" key="9">
    <source>
        <dbReference type="ARBA" id="ARBA00023172"/>
    </source>
</evidence>
<evidence type="ECO:0000256" key="7">
    <source>
        <dbReference type="ARBA" id="ARBA00022918"/>
    </source>
</evidence>
<dbReference type="Gene3D" id="3.30.420.10">
    <property type="entry name" value="Ribonuclease H-like superfamily/Ribonuclease H"/>
    <property type="match status" value="1"/>
</dbReference>
<reference evidence="11 12" key="1">
    <citation type="journal article" date="2019" name="Sci. Rep.">
        <title>Orb-weaving spider Araneus ventricosus genome elucidates the spidroin gene catalogue.</title>
        <authorList>
            <person name="Kono N."/>
            <person name="Nakamura H."/>
            <person name="Ohtoshi R."/>
            <person name="Moran D.A.P."/>
            <person name="Shinohara A."/>
            <person name="Yoshida Y."/>
            <person name="Fujiwara M."/>
            <person name="Mori M."/>
            <person name="Tomita M."/>
            <person name="Arakawa K."/>
        </authorList>
    </citation>
    <scope>NUCLEOTIDE SEQUENCE [LARGE SCALE GENOMIC DNA]</scope>
</reference>
<dbReference type="Proteomes" id="UP000499080">
    <property type="component" value="Unassembled WGS sequence"/>
</dbReference>
<dbReference type="GO" id="GO:0006310">
    <property type="term" value="P:DNA recombination"/>
    <property type="evidence" value="ECO:0007669"/>
    <property type="project" value="UniProtKB-KW"/>
</dbReference>
<protein>
    <recommendedName>
        <fullName evidence="13">Retrovirus-related Pol polyprotein from transposon TNT 1-94</fullName>
    </recommendedName>
</protein>
<dbReference type="GO" id="GO:0003964">
    <property type="term" value="F:RNA-directed DNA polymerase activity"/>
    <property type="evidence" value="ECO:0007669"/>
    <property type="project" value="UniProtKB-KW"/>
</dbReference>
<sequence>MVKSILLVEEKRISRTESEDVTQEERALHTKNYQTQRRRKAREEVDKEARRRSRQKGDKVLQLRQLTVPESLQQNEVSERMNQTLINTTRCLLIKSGLGPKFWAEAVSTATYLRKKRPSAAISGSIPERIWSGK</sequence>
<evidence type="ECO:0000256" key="3">
    <source>
        <dbReference type="ARBA" id="ARBA00022759"/>
    </source>
</evidence>
<keyword evidence="12" id="KW-1185">Reference proteome</keyword>
<dbReference type="GO" id="GO:0003887">
    <property type="term" value="F:DNA-directed DNA polymerase activity"/>
    <property type="evidence" value="ECO:0007669"/>
    <property type="project" value="UniProtKB-KW"/>
</dbReference>
<keyword evidence="2" id="KW-0479">Metal-binding</keyword>
<feature type="region of interest" description="Disordered" evidence="10">
    <location>
        <begin position="17"/>
        <end position="58"/>
    </location>
</feature>
<evidence type="ECO:0000256" key="2">
    <source>
        <dbReference type="ARBA" id="ARBA00022723"/>
    </source>
</evidence>
<dbReference type="GO" id="GO:0046872">
    <property type="term" value="F:metal ion binding"/>
    <property type="evidence" value="ECO:0007669"/>
    <property type="project" value="UniProtKB-KW"/>
</dbReference>
<name>A0A4Y2HJU0_ARAVE</name>
<dbReference type="OrthoDB" id="413361at2759"/>
<accession>A0A4Y2HJU0</accession>
<evidence type="ECO:0000256" key="1">
    <source>
        <dbReference type="ARBA" id="ARBA00022722"/>
    </source>
</evidence>
<keyword evidence="4" id="KW-0378">Hydrolase</keyword>
<dbReference type="InterPro" id="IPR012337">
    <property type="entry name" value="RNaseH-like_sf"/>
</dbReference>
<gene>
    <name evidence="11" type="ORF">AVEN_214856_1</name>
</gene>
<organism evidence="11 12">
    <name type="scientific">Araneus ventricosus</name>
    <name type="common">Orbweaver spider</name>
    <name type="synonym">Epeira ventricosa</name>
    <dbReference type="NCBI Taxonomy" id="182803"/>
    <lineage>
        <taxon>Eukaryota</taxon>
        <taxon>Metazoa</taxon>
        <taxon>Ecdysozoa</taxon>
        <taxon>Arthropoda</taxon>
        <taxon>Chelicerata</taxon>
        <taxon>Arachnida</taxon>
        <taxon>Araneae</taxon>
        <taxon>Araneomorphae</taxon>
        <taxon>Entelegynae</taxon>
        <taxon>Araneoidea</taxon>
        <taxon>Araneidae</taxon>
        <taxon>Araneus</taxon>
    </lineage>
</organism>
<evidence type="ECO:0000256" key="4">
    <source>
        <dbReference type="ARBA" id="ARBA00022801"/>
    </source>
</evidence>
<proteinExistence type="predicted"/>
<keyword evidence="9" id="KW-0233">DNA recombination</keyword>
<dbReference type="SUPFAM" id="SSF53098">
    <property type="entry name" value="Ribonuclease H-like"/>
    <property type="match status" value="1"/>
</dbReference>
<dbReference type="InterPro" id="IPR039537">
    <property type="entry name" value="Retrotran_Ty1/copia-like"/>
</dbReference>